<sequence>MIVLSVEKPCKPVVEFVEDAIARGDKIIVTDRESIKLLRETGVLKRWRGIELIVMNKRCPEEDSLRLITLYTPVEAFICDQRGTLNALSTLLTRLNIPLRECDG</sequence>
<evidence type="ECO:0000313" key="2">
    <source>
        <dbReference type="Proteomes" id="UP000006903"/>
    </source>
</evidence>
<dbReference type="EMBL" id="CP001140">
    <property type="protein sequence ID" value="ACL10343.1"/>
    <property type="molecule type" value="Genomic_DNA"/>
</dbReference>
<organism evidence="1 2">
    <name type="scientific">Desulfurococcus amylolyticus (strain DSM 18924 / JCM 16383 / VKM B-2413 / 1221n)</name>
    <name type="common">Desulfurococcus kamchatkensis</name>
    <dbReference type="NCBI Taxonomy" id="490899"/>
    <lineage>
        <taxon>Archaea</taxon>
        <taxon>Thermoproteota</taxon>
        <taxon>Thermoprotei</taxon>
        <taxon>Desulfurococcales</taxon>
        <taxon>Desulfurococcaceae</taxon>
        <taxon>Desulfurococcus</taxon>
    </lineage>
</organism>
<dbReference type="KEGG" id="dka:DKAM_0014"/>
<proteinExistence type="predicted"/>
<protein>
    <submittedName>
        <fullName evidence="1">Uncharacterized protein</fullName>
    </submittedName>
</protein>
<dbReference type="AlphaFoldDB" id="B8D372"/>
<accession>B8D372</accession>
<dbReference type="eggNOG" id="arCOG10613">
    <property type="taxonomic scope" value="Archaea"/>
</dbReference>
<name>B8D372_DESA1</name>
<gene>
    <name evidence="1" type="ordered locus">DKAM_0014</name>
</gene>
<dbReference type="GeneID" id="7170353"/>
<dbReference type="STRING" id="490899.DKAM_0014"/>
<dbReference type="RefSeq" id="WP_012607685.1">
    <property type="nucleotide sequence ID" value="NC_011766.1"/>
</dbReference>
<reference evidence="1 2" key="1">
    <citation type="journal article" date="2009" name="J. Bacteriol.">
        <title>Complete genome sequence of the anaerobic, protein-degrading hyperthermophilic crenarchaeon Desulfurococcus kamchatkensis.</title>
        <authorList>
            <person name="Ravin N.V."/>
            <person name="Mardanov A.V."/>
            <person name="Beletsky A.V."/>
            <person name="Kublanov I.V."/>
            <person name="Kolganova T.V."/>
            <person name="Lebedinsky A.V."/>
            <person name="Chernyh N.A."/>
            <person name="Bonch-Osmolovskaya E.A."/>
            <person name="Skryabin K.G."/>
        </authorList>
    </citation>
    <scope>NUCLEOTIDE SEQUENCE [LARGE SCALE GENOMIC DNA]</scope>
    <source>
        <strain evidence="2">DSM 18924 / JCM 16383 / VKM B-2413 / 1221n</strain>
    </source>
</reference>
<evidence type="ECO:0000313" key="1">
    <source>
        <dbReference type="EMBL" id="ACL10343.1"/>
    </source>
</evidence>
<dbReference type="HOGENOM" id="CLU_2140099_0_0_2"/>
<dbReference type="Proteomes" id="UP000006903">
    <property type="component" value="Chromosome"/>
</dbReference>